<feature type="transmembrane region" description="Helical" evidence="9">
    <location>
        <begin position="33"/>
        <end position="53"/>
    </location>
</feature>
<dbReference type="GO" id="GO:0055085">
    <property type="term" value="P:transmembrane transport"/>
    <property type="evidence" value="ECO:0007669"/>
    <property type="project" value="InterPro"/>
</dbReference>
<dbReference type="SUPFAM" id="SSF81345">
    <property type="entry name" value="ABC transporter involved in vitamin B12 uptake, BtuC"/>
    <property type="match status" value="1"/>
</dbReference>
<evidence type="ECO:0000313" key="10">
    <source>
        <dbReference type="EMBL" id="MDK4290025.1"/>
    </source>
</evidence>
<dbReference type="PANTHER" id="PTHR30477">
    <property type="entry name" value="ABC-TRANSPORTER METAL-BINDING PROTEIN"/>
    <property type="match status" value="1"/>
</dbReference>
<evidence type="ECO:0000313" key="11">
    <source>
        <dbReference type="EMBL" id="MDK4306871.1"/>
    </source>
</evidence>
<accession>A0AAP4BPI5</accession>
<evidence type="ECO:0000313" key="13">
    <source>
        <dbReference type="Proteomes" id="UP001239759"/>
    </source>
</evidence>
<dbReference type="AlphaFoldDB" id="A0AAP4BPI5"/>
<feature type="transmembrane region" description="Helical" evidence="9">
    <location>
        <begin position="91"/>
        <end position="114"/>
    </location>
</feature>
<feature type="transmembrane region" description="Helical" evidence="9">
    <location>
        <begin position="134"/>
        <end position="156"/>
    </location>
</feature>
<evidence type="ECO:0000256" key="2">
    <source>
        <dbReference type="ARBA" id="ARBA00008034"/>
    </source>
</evidence>
<evidence type="ECO:0000256" key="6">
    <source>
        <dbReference type="ARBA" id="ARBA00022989"/>
    </source>
</evidence>
<comment type="caution">
    <text evidence="11">The sequence shown here is derived from an EMBL/GenBank/DDBJ whole genome shotgun (WGS) entry which is preliminary data.</text>
</comment>
<dbReference type="InterPro" id="IPR001626">
    <property type="entry name" value="ABC_TroCD"/>
</dbReference>
<evidence type="ECO:0000256" key="4">
    <source>
        <dbReference type="ARBA" id="ARBA00022475"/>
    </source>
</evidence>
<evidence type="ECO:0000256" key="7">
    <source>
        <dbReference type="ARBA" id="ARBA00023136"/>
    </source>
</evidence>
<evidence type="ECO:0000313" key="12">
    <source>
        <dbReference type="Proteomes" id="UP001224412"/>
    </source>
</evidence>
<feature type="transmembrane region" description="Helical" evidence="9">
    <location>
        <begin position="226"/>
        <end position="249"/>
    </location>
</feature>
<gene>
    <name evidence="10" type="ORF">QPX23_04670</name>
    <name evidence="11" type="ORF">QPX42_04795</name>
</gene>
<dbReference type="PANTHER" id="PTHR30477:SF8">
    <property type="entry name" value="METAL TRANSPORT SYSTEM MEMBRANE PROTEIN CT_070-RELATED"/>
    <property type="match status" value="1"/>
</dbReference>
<evidence type="ECO:0000256" key="8">
    <source>
        <dbReference type="RuleBase" id="RU003943"/>
    </source>
</evidence>
<dbReference type="Pfam" id="PF00950">
    <property type="entry name" value="ABC-3"/>
    <property type="match status" value="1"/>
</dbReference>
<evidence type="ECO:0000256" key="5">
    <source>
        <dbReference type="ARBA" id="ARBA00022692"/>
    </source>
</evidence>
<evidence type="ECO:0000256" key="3">
    <source>
        <dbReference type="ARBA" id="ARBA00022448"/>
    </source>
</evidence>
<keyword evidence="7 9" id="KW-0472">Membrane</keyword>
<dbReference type="EMBL" id="JASNUQ010000005">
    <property type="protein sequence ID" value="MDK4290025.1"/>
    <property type="molecule type" value="Genomic_DNA"/>
</dbReference>
<evidence type="ECO:0000256" key="9">
    <source>
        <dbReference type="SAM" id="Phobius"/>
    </source>
</evidence>
<dbReference type="EMBL" id="JASNVH010000006">
    <property type="protein sequence ID" value="MDK4306871.1"/>
    <property type="molecule type" value="Genomic_DNA"/>
</dbReference>
<comment type="similarity">
    <text evidence="2 8">Belongs to the ABC-3 integral membrane protein family.</text>
</comment>
<feature type="transmembrane region" description="Helical" evidence="9">
    <location>
        <begin position="255"/>
        <end position="276"/>
    </location>
</feature>
<sequence>MSFVVTVSILAVVTAITCAIPGVIVVANKDAMLLDGMGHAVLPGIVVGALISGSVQSPLLVLFAGAAAFLVALGTRWLADTGLIAEGGALGLVFPSMFAVGIVLLSLNFSNVHFDVHTVLVGNLNLAALSQPSYLWTLVPIMLANIVFVGWLLPLLGACAFDDRAAKVAGVPVRALRLTTLALTSLTVTASFYAAGVMLVIAMMVLPAATGRIFAVTFRLPGISMLTQILGSAVVIALIGSLVGFWSAYRIDIPAAVAITLAYALLLVAALGSMSLGRHGRKRAPAFA</sequence>
<dbReference type="GeneID" id="42782400"/>
<comment type="subcellular location">
    <subcellularLocation>
        <location evidence="1 8">Cell membrane</location>
        <topology evidence="1 8">Multi-pass membrane protein</topology>
    </subcellularLocation>
</comment>
<keyword evidence="13" id="KW-1185">Reference proteome</keyword>
<dbReference type="Proteomes" id="UP001224412">
    <property type="component" value="Unassembled WGS sequence"/>
</dbReference>
<reference evidence="11 13" key="1">
    <citation type="submission" date="2023-05" db="EMBL/GenBank/DDBJ databases">
        <title>Metabolic capabilities are highly conserved among human nasal-associated Corynebacterium species in pangenomic analyses.</title>
        <authorList>
            <person name="Tran T.H."/>
            <person name="Roberts A.Q."/>
            <person name="Escapa I.F."/>
            <person name="Gao W."/>
            <person name="Conlan S."/>
            <person name="Kong H."/>
            <person name="Segre J.A."/>
            <person name="Kelly M.S."/>
            <person name="Lemon K.P."/>
        </authorList>
    </citation>
    <scope>NUCLEOTIDE SEQUENCE</scope>
    <source>
        <strain evidence="11">KPL2773</strain>
        <strain evidence="10 13">KPL3772</strain>
    </source>
</reference>
<keyword evidence="3 8" id="KW-0813">Transport</keyword>
<proteinExistence type="inferred from homology"/>
<keyword evidence="5 8" id="KW-0812">Transmembrane</keyword>
<dbReference type="GO" id="GO:0043190">
    <property type="term" value="C:ATP-binding cassette (ABC) transporter complex"/>
    <property type="evidence" value="ECO:0007669"/>
    <property type="project" value="InterPro"/>
</dbReference>
<feature type="transmembrane region" description="Helical" evidence="9">
    <location>
        <begin position="6"/>
        <end position="26"/>
    </location>
</feature>
<dbReference type="InterPro" id="IPR037294">
    <property type="entry name" value="ABC_BtuC-like"/>
</dbReference>
<evidence type="ECO:0000256" key="1">
    <source>
        <dbReference type="ARBA" id="ARBA00004651"/>
    </source>
</evidence>
<dbReference type="GO" id="GO:0010043">
    <property type="term" value="P:response to zinc ion"/>
    <property type="evidence" value="ECO:0007669"/>
    <property type="project" value="TreeGrafter"/>
</dbReference>
<dbReference type="Proteomes" id="UP001239759">
    <property type="component" value="Unassembled WGS sequence"/>
</dbReference>
<dbReference type="RefSeq" id="WP_023018972.1">
    <property type="nucleotide sequence ID" value="NZ_CP051667.1"/>
</dbReference>
<name>A0AAP4BPI5_9CORY</name>
<protein>
    <submittedName>
        <fullName evidence="11">Metal ABC transporter permease</fullName>
    </submittedName>
</protein>
<feature type="transmembrane region" description="Helical" evidence="9">
    <location>
        <begin position="59"/>
        <end position="79"/>
    </location>
</feature>
<organism evidence="11 12">
    <name type="scientific">Corynebacterium pseudodiphtheriticum</name>
    <dbReference type="NCBI Taxonomy" id="37637"/>
    <lineage>
        <taxon>Bacteria</taxon>
        <taxon>Bacillati</taxon>
        <taxon>Actinomycetota</taxon>
        <taxon>Actinomycetes</taxon>
        <taxon>Mycobacteriales</taxon>
        <taxon>Corynebacteriaceae</taxon>
        <taxon>Corynebacterium</taxon>
    </lineage>
</organism>
<dbReference type="Gene3D" id="1.10.3470.10">
    <property type="entry name" value="ABC transporter involved in vitamin B12 uptake, BtuC"/>
    <property type="match status" value="1"/>
</dbReference>
<keyword evidence="4" id="KW-1003">Cell membrane</keyword>
<keyword evidence="6 9" id="KW-1133">Transmembrane helix</keyword>
<feature type="transmembrane region" description="Helical" evidence="9">
    <location>
        <begin position="192"/>
        <end position="214"/>
    </location>
</feature>